<dbReference type="OrthoDB" id="6107687at2"/>
<keyword evidence="3" id="KW-1185">Reference proteome</keyword>
<evidence type="ECO:0000313" key="2">
    <source>
        <dbReference type="EMBL" id="CUB04010.1"/>
    </source>
</evidence>
<gene>
    <name evidence="2" type="ORF">Ga0061065_105102</name>
</gene>
<accession>A0A0K6ILM0</accession>
<organism evidence="2 3">
    <name type="scientific">Marinomonas fungiae</name>
    <dbReference type="NCBI Taxonomy" id="1137284"/>
    <lineage>
        <taxon>Bacteria</taxon>
        <taxon>Pseudomonadati</taxon>
        <taxon>Pseudomonadota</taxon>
        <taxon>Gammaproteobacteria</taxon>
        <taxon>Oceanospirillales</taxon>
        <taxon>Oceanospirillaceae</taxon>
        <taxon>Marinomonas</taxon>
    </lineage>
</organism>
<proteinExistence type="predicted"/>
<protein>
    <submittedName>
        <fullName evidence="2">LTXXQ motif family protein</fullName>
    </submittedName>
</protein>
<keyword evidence="1" id="KW-0732">Signal</keyword>
<sequence length="156" mass="17403">MTKFNGKTFKLAAMGIAAVMTASVATTSLAESSAPQAKAQAQHAPRMVDPYSEQMLDRMALSLQMDAKSKAEASKLFAEAREDRQNVVKDMQKLSQPMIALNPKDDDYVDQIEDLAEQRSELMVKLDVQQAEVRHKFYELLSDEQIQQLESLGGNH</sequence>
<dbReference type="Gene3D" id="1.20.120.1490">
    <property type="match status" value="1"/>
</dbReference>
<dbReference type="AlphaFoldDB" id="A0A0K6ILM0"/>
<dbReference type="RefSeq" id="WP_055462970.1">
    <property type="nucleotide sequence ID" value="NZ_CYHG01000005.1"/>
</dbReference>
<name>A0A0K6ILM0_9GAMM</name>
<reference evidence="3" key="1">
    <citation type="submission" date="2015-08" db="EMBL/GenBank/DDBJ databases">
        <authorList>
            <person name="Varghese N."/>
        </authorList>
    </citation>
    <scope>NUCLEOTIDE SEQUENCE [LARGE SCALE GENOMIC DNA]</scope>
    <source>
        <strain evidence="3">JCM 18476</strain>
    </source>
</reference>
<dbReference type="STRING" id="1137284.GCA_001418205_01869"/>
<evidence type="ECO:0000256" key="1">
    <source>
        <dbReference type="SAM" id="SignalP"/>
    </source>
</evidence>
<feature type="chain" id="PRO_5005505665" evidence="1">
    <location>
        <begin position="31"/>
        <end position="156"/>
    </location>
</feature>
<dbReference type="Pfam" id="PF07813">
    <property type="entry name" value="LTXXQ"/>
    <property type="match status" value="1"/>
</dbReference>
<dbReference type="GO" id="GO:0042597">
    <property type="term" value="C:periplasmic space"/>
    <property type="evidence" value="ECO:0007669"/>
    <property type="project" value="InterPro"/>
</dbReference>
<feature type="signal peptide" evidence="1">
    <location>
        <begin position="1"/>
        <end position="30"/>
    </location>
</feature>
<evidence type="ECO:0000313" key="3">
    <source>
        <dbReference type="Proteomes" id="UP000182769"/>
    </source>
</evidence>
<dbReference type="EMBL" id="CYHG01000005">
    <property type="protein sequence ID" value="CUB04010.1"/>
    <property type="molecule type" value="Genomic_DNA"/>
</dbReference>
<dbReference type="InterPro" id="IPR012899">
    <property type="entry name" value="LTXXQ"/>
</dbReference>
<dbReference type="Proteomes" id="UP000182769">
    <property type="component" value="Unassembled WGS sequence"/>
</dbReference>